<feature type="transmembrane region" description="Helical" evidence="6">
    <location>
        <begin position="20"/>
        <end position="41"/>
    </location>
</feature>
<feature type="transmembrane region" description="Helical" evidence="6">
    <location>
        <begin position="185"/>
        <end position="204"/>
    </location>
</feature>
<keyword evidence="3 6" id="KW-1133">Transmembrane helix</keyword>
<dbReference type="EMBL" id="ML977327">
    <property type="protein sequence ID" value="KAF2113873.1"/>
    <property type="molecule type" value="Genomic_DNA"/>
</dbReference>
<feature type="transmembrane region" description="Helical" evidence="6">
    <location>
        <begin position="224"/>
        <end position="244"/>
    </location>
</feature>
<name>A0A6A5Z4E3_9PLEO</name>
<evidence type="ECO:0000256" key="3">
    <source>
        <dbReference type="ARBA" id="ARBA00022989"/>
    </source>
</evidence>
<evidence type="ECO:0000256" key="1">
    <source>
        <dbReference type="ARBA" id="ARBA00004141"/>
    </source>
</evidence>
<organism evidence="8 9">
    <name type="scientific">Lophiotrema nucula</name>
    <dbReference type="NCBI Taxonomy" id="690887"/>
    <lineage>
        <taxon>Eukaryota</taxon>
        <taxon>Fungi</taxon>
        <taxon>Dikarya</taxon>
        <taxon>Ascomycota</taxon>
        <taxon>Pezizomycotina</taxon>
        <taxon>Dothideomycetes</taxon>
        <taxon>Pleosporomycetidae</taxon>
        <taxon>Pleosporales</taxon>
        <taxon>Lophiotremataceae</taxon>
        <taxon>Lophiotrema</taxon>
    </lineage>
</organism>
<sequence length="258" mass="28989">IVICFVFSGRLLTRLRNRRLWWDDYTIIAALVLALAEWGLFFASTRHGTGRHNYYVSPSEQVRAQHLLFATEILWAPSMMFIKISIACMLLRIKHEQAWQFFLWAMIGIQVASCFASTVFQLLQCIPMAATWDRAKYPDAVCAEPDSAFVSLYVNSAIGIATDVILALVPITFIRKMQRPIRDKVVLSCLMGLGIFATVASIVKTTLVRKYGATGDSLWDALGLTLWSIIEVQVGIFAACVPTLKSPFERTLHRIGIL</sequence>
<evidence type="ECO:0000256" key="4">
    <source>
        <dbReference type="ARBA" id="ARBA00023136"/>
    </source>
</evidence>
<dbReference type="Pfam" id="PF20684">
    <property type="entry name" value="Fung_rhodopsin"/>
    <property type="match status" value="1"/>
</dbReference>
<dbReference type="InterPro" id="IPR049326">
    <property type="entry name" value="Rhodopsin_dom_fungi"/>
</dbReference>
<evidence type="ECO:0000256" key="6">
    <source>
        <dbReference type="SAM" id="Phobius"/>
    </source>
</evidence>
<feature type="non-terminal residue" evidence="8">
    <location>
        <position position="258"/>
    </location>
</feature>
<feature type="transmembrane region" description="Helical" evidence="6">
    <location>
        <begin position="103"/>
        <end position="130"/>
    </location>
</feature>
<comment type="similarity">
    <text evidence="5">Belongs to the SAT4 family.</text>
</comment>
<evidence type="ECO:0000256" key="5">
    <source>
        <dbReference type="ARBA" id="ARBA00038359"/>
    </source>
</evidence>
<gene>
    <name evidence="8" type="ORF">BDV96DRAFT_467068</name>
</gene>
<keyword evidence="2 6" id="KW-0812">Transmembrane</keyword>
<evidence type="ECO:0000259" key="7">
    <source>
        <dbReference type="Pfam" id="PF20684"/>
    </source>
</evidence>
<reference evidence="8" key="1">
    <citation type="journal article" date="2020" name="Stud. Mycol.">
        <title>101 Dothideomycetes genomes: a test case for predicting lifestyles and emergence of pathogens.</title>
        <authorList>
            <person name="Haridas S."/>
            <person name="Albert R."/>
            <person name="Binder M."/>
            <person name="Bloem J."/>
            <person name="Labutti K."/>
            <person name="Salamov A."/>
            <person name="Andreopoulos B."/>
            <person name="Baker S."/>
            <person name="Barry K."/>
            <person name="Bills G."/>
            <person name="Bluhm B."/>
            <person name="Cannon C."/>
            <person name="Castanera R."/>
            <person name="Culley D."/>
            <person name="Daum C."/>
            <person name="Ezra D."/>
            <person name="Gonzalez J."/>
            <person name="Henrissat B."/>
            <person name="Kuo A."/>
            <person name="Liang C."/>
            <person name="Lipzen A."/>
            <person name="Lutzoni F."/>
            <person name="Magnuson J."/>
            <person name="Mondo S."/>
            <person name="Nolan M."/>
            <person name="Ohm R."/>
            <person name="Pangilinan J."/>
            <person name="Park H.-J."/>
            <person name="Ramirez L."/>
            <person name="Alfaro M."/>
            <person name="Sun H."/>
            <person name="Tritt A."/>
            <person name="Yoshinaga Y."/>
            <person name="Zwiers L.-H."/>
            <person name="Turgeon B."/>
            <person name="Goodwin S."/>
            <person name="Spatafora J."/>
            <person name="Crous P."/>
            <person name="Grigoriev I."/>
        </authorList>
    </citation>
    <scope>NUCLEOTIDE SEQUENCE</scope>
    <source>
        <strain evidence="8">CBS 627.86</strain>
    </source>
</reference>
<keyword evidence="4 6" id="KW-0472">Membrane</keyword>
<dbReference type="PANTHER" id="PTHR33048:SF129">
    <property type="entry name" value="INTEGRAL MEMBRANE PROTEIN-RELATED"/>
    <property type="match status" value="1"/>
</dbReference>
<evidence type="ECO:0000313" key="8">
    <source>
        <dbReference type="EMBL" id="KAF2113873.1"/>
    </source>
</evidence>
<comment type="subcellular location">
    <subcellularLocation>
        <location evidence="1">Membrane</location>
        <topology evidence="1">Multi-pass membrane protein</topology>
    </subcellularLocation>
</comment>
<dbReference type="PANTHER" id="PTHR33048">
    <property type="entry name" value="PTH11-LIKE INTEGRAL MEMBRANE PROTEIN (AFU_ORTHOLOGUE AFUA_5G11245)"/>
    <property type="match status" value="1"/>
</dbReference>
<evidence type="ECO:0000256" key="2">
    <source>
        <dbReference type="ARBA" id="ARBA00022692"/>
    </source>
</evidence>
<evidence type="ECO:0000313" key="9">
    <source>
        <dbReference type="Proteomes" id="UP000799770"/>
    </source>
</evidence>
<dbReference type="GO" id="GO:0016020">
    <property type="term" value="C:membrane"/>
    <property type="evidence" value="ECO:0007669"/>
    <property type="project" value="UniProtKB-SubCell"/>
</dbReference>
<dbReference type="Proteomes" id="UP000799770">
    <property type="component" value="Unassembled WGS sequence"/>
</dbReference>
<dbReference type="OrthoDB" id="3934549at2759"/>
<keyword evidence="9" id="KW-1185">Reference proteome</keyword>
<feature type="transmembrane region" description="Helical" evidence="6">
    <location>
        <begin position="150"/>
        <end position="173"/>
    </location>
</feature>
<proteinExistence type="inferred from homology"/>
<feature type="domain" description="Rhodopsin" evidence="7">
    <location>
        <begin position="10"/>
        <end position="250"/>
    </location>
</feature>
<dbReference type="InterPro" id="IPR052337">
    <property type="entry name" value="SAT4-like"/>
</dbReference>
<feature type="transmembrane region" description="Helical" evidence="6">
    <location>
        <begin position="73"/>
        <end position="91"/>
    </location>
</feature>
<accession>A0A6A5Z4E3</accession>
<protein>
    <recommendedName>
        <fullName evidence="7">Rhodopsin domain-containing protein</fullName>
    </recommendedName>
</protein>
<feature type="non-terminal residue" evidence="8">
    <location>
        <position position="1"/>
    </location>
</feature>
<dbReference type="AlphaFoldDB" id="A0A6A5Z4E3"/>